<dbReference type="PROSITE" id="PS00237">
    <property type="entry name" value="G_PROTEIN_RECEP_F1_1"/>
    <property type="match status" value="1"/>
</dbReference>
<evidence type="ECO:0000313" key="17">
    <source>
        <dbReference type="Proteomes" id="UP001159428"/>
    </source>
</evidence>
<keyword evidence="11" id="KW-0297">G-protein coupled receptor</keyword>
<dbReference type="SUPFAM" id="SSF46785">
    <property type="entry name" value="Winged helix' DNA-binding domain"/>
    <property type="match status" value="1"/>
</dbReference>
<evidence type="ECO:0000256" key="9">
    <source>
        <dbReference type="ARBA" id="ARBA00022989"/>
    </source>
</evidence>
<gene>
    <name evidence="16" type="ORF">PMEA_00012738</name>
</gene>
<feature type="compositionally biased region" description="Basic residues" evidence="12">
    <location>
        <begin position="389"/>
        <end position="403"/>
    </location>
</feature>
<dbReference type="InterPro" id="IPR057288">
    <property type="entry name" value="PH_PLEKHM2"/>
</dbReference>
<dbReference type="Pfam" id="PF25624">
    <property type="entry name" value="PH_S11IP_C"/>
    <property type="match status" value="1"/>
</dbReference>
<feature type="compositionally biased region" description="Polar residues" evidence="12">
    <location>
        <begin position="958"/>
        <end position="969"/>
    </location>
</feature>
<evidence type="ECO:0000259" key="14">
    <source>
        <dbReference type="PROSITE" id="PS50186"/>
    </source>
</evidence>
<feature type="domain" description="DEP" evidence="14">
    <location>
        <begin position="1226"/>
        <end position="1294"/>
    </location>
</feature>
<dbReference type="PRINTS" id="PR00237">
    <property type="entry name" value="GPCRRHODOPSN"/>
</dbReference>
<feature type="domain" description="G-protein coupled receptors family 1 profile" evidence="15">
    <location>
        <begin position="1443"/>
        <end position="1681"/>
    </location>
</feature>
<dbReference type="SMART" id="SM00049">
    <property type="entry name" value="DEP"/>
    <property type="match status" value="1"/>
</dbReference>
<keyword evidence="6" id="KW-0433">Leucine-rich repeat</keyword>
<organism evidence="16 17">
    <name type="scientific">Pocillopora meandrina</name>
    <dbReference type="NCBI Taxonomy" id="46732"/>
    <lineage>
        <taxon>Eukaryota</taxon>
        <taxon>Metazoa</taxon>
        <taxon>Cnidaria</taxon>
        <taxon>Anthozoa</taxon>
        <taxon>Hexacorallia</taxon>
        <taxon>Scleractinia</taxon>
        <taxon>Astrocoeniina</taxon>
        <taxon>Pocilloporidae</taxon>
        <taxon>Pocillopora</taxon>
    </lineage>
</organism>
<evidence type="ECO:0000256" key="2">
    <source>
        <dbReference type="ARBA" id="ARBA00004496"/>
    </source>
</evidence>
<dbReference type="Pfam" id="PF15904">
    <property type="entry name" value="LIP1"/>
    <property type="match status" value="1"/>
</dbReference>
<dbReference type="PROSITE" id="PS51450">
    <property type="entry name" value="LRR"/>
    <property type="match status" value="1"/>
</dbReference>
<evidence type="ECO:0000256" key="5">
    <source>
        <dbReference type="ARBA" id="ARBA00022490"/>
    </source>
</evidence>
<feature type="non-terminal residue" evidence="16">
    <location>
        <position position="1681"/>
    </location>
</feature>
<dbReference type="SUPFAM" id="SSF52075">
    <property type="entry name" value="Outer arm dynein light chain 1"/>
    <property type="match status" value="1"/>
</dbReference>
<keyword evidence="9 13" id="KW-1133">Transmembrane helix</keyword>
<reference evidence="16 17" key="1">
    <citation type="submission" date="2022-05" db="EMBL/GenBank/DDBJ databases">
        <authorList>
            <consortium name="Genoscope - CEA"/>
            <person name="William W."/>
        </authorList>
    </citation>
    <scope>NUCLEOTIDE SEQUENCE [LARGE SCALE GENOMIC DNA]</scope>
</reference>
<protein>
    <recommendedName>
        <fullName evidence="4">Serine/threonine-protein kinase 11-interacting protein</fullName>
    </recommendedName>
</protein>
<dbReference type="Pfam" id="PF00610">
    <property type="entry name" value="DEP"/>
    <property type="match status" value="1"/>
</dbReference>
<keyword evidence="8" id="KW-0677">Repeat</keyword>
<dbReference type="PANTHER" id="PTHR15454:SF69">
    <property type="entry name" value="SERINE_THREONINE-PROTEIN KINASE 11-INTERACTING PROTEIN"/>
    <property type="match status" value="1"/>
</dbReference>
<dbReference type="Pfam" id="PF23142">
    <property type="entry name" value="PH_PLEKHM2"/>
    <property type="match status" value="1"/>
</dbReference>
<dbReference type="InterPro" id="IPR032675">
    <property type="entry name" value="LRR_dom_sf"/>
</dbReference>
<feature type="region of interest" description="Disordered" evidence="12">
    <location>
        <begin position="828"/>
        <end position="865"/>
    </location>
</feature>
<dbReference type="GO" id="GO:0004930">
    <property type="term" value="F:G protein-coupled receptor activity"/>
    <property type="evidence" value="ECO:0007669"/>
    <property type="project" value="UniProtKB-KW"/>
</dbReference>
<sequence>MSYQKGNELLDKLSHLLQLHGDPILRQESQLCLTATSVVFLTECFESVSGQQGVHEREDVFSHQQLVHNKDRKAITFLHDFLRRTPSLRLVPGACSHFDGLINISCFQALQVLEIKKVPVGFIRGIQSLRPQLKTLTCKKSLISLNEVFFHCGGDLSNAPSAWPQLKNVDFSYNGIVQVDASVKLLPAAEVLNLSHNNINVTEGDESLVNWQYLSDIQHLNLGFNQLECIPVPPAEDRILIFKNMTTLLLKNNNLQNLKGLQAFSKLRVLDVSFNCIVALSELTPLAYLHDLISLNLQGNPVVFCRYYRRATIACLYPIPRVEPIKIDGKPLDSEEQVLLGRNVHPVSMLSYIPEAPVQHHRVRTIRKVEEDSMESSESQEESSDSPSKPRKSKKKNKKGRRVVTREIDFDDGNEGLTSPTDELLTGPSTSTATPIDQALEHADDVENLKKLRQLGGEGWLPAIDQVVHAQEQEEIAPASVHVSAESLLDHASNVIRTESIQSFTDNTIEIHSPSSTFGILSDEDISDGHHYVVTAMSTLDEAEGNAEHLFLTVRDDFIMEKNFAGKVISRLETSLLRDVNMVRTEDNHSVIHLRFDYMSRERQRRDYVMEDYETAVQLAEILEPFVTAKGEMKKVALERLQCLKCSAEFTKPVALDDAFCPDCGSSLTVQVSSPVIPVKPVFTLDHVTGQVIGKHMEASKLNVSSIKTLNGDMSVTPLQQLSSSSSSSSYIEATEEIQKVAKTDRKITSAEDKGYSTNGIAAAKHPDVIPKSTESLDQSPTVPDLCTNTSEKNLSENGKDSSSENEKVLKKYVVKESGKFKVNESGKYTVKNRSSPQIRTSALTSSLKESSKSYQPPPTDMSSTQVGRNGENFGAQNLNGISGIRSKQVDELIDNRPSTPLESKCEDFHQDDEFMSKSLPADTVNMLQKRPPKTATRKISEQYLSRRSPVQSKLGRSANTDRGPTKSTEGFPKQTKLSSSLPRTPTPKVFFNNLINRLKPGNSPSSSLDSRSSSSGSSSRPTTPSSNVIEPNATLTFRLTADEFSSCDHKLKLYFEVSLFRWGSSEKFCCLLKAPVVIYGETEETPAVMITSSVMFYLCSFSVRGSGTPDECLTPLVSHPLDSLHFIDRGLGSQSFRLEFSVQGGCYDFLVRDKDRCEKFLKVFTNVVQQAKMKVGSRPVVVSPPHPQTLAHIRSQVFKIRPEDPILMGERLHQQAVHFADPPLVKDRKILLRSYSSCFVGREFVDWLIQVKEVETRDEGVGIGQLLLDVGALEYVSKEQVFEDKNQYYRFNTERNDLAGDSFASESILDIDTNIVLFLMAYRCSNTERPDSSLNAVSVIASRSHIALVKQNPQWPVPRYTALSQPLKDPAFVCLARHKITDVTSLDFFEDDSCFMGISITDENVPVGNGESQWILKTETITTLSSLVKVIKEPWEAQFGVELQKNLYPSVMTKTLRKSINFFIVNMAASDILLPIFLITPYLTSLHTEDPWLISGPVGVVLCKLVMFLPHVSVSVSTESLVLIAMDRFVAVVFPLRSPLISSRLCPFLILVTWIVAMAVSFPYLLTMKLVEYPDGMVCERKWIEAFGDSSSLKLYNVTVFTVSFYVPFVLIAILYIIICLRLKLQKKPGEPSINIERQRARRERNVLKMSVAIVFGFALCWFPYTIHWLLPTHFRPENA</sequence>
<dbReference type="PANTHER" id="PTHR15454">
    <property type="entry name" value="NISCHARIN RELATED"/>
    <property type="match status" value="1"/>
</dbReference>
<feature type="transmembrane region" description="Helical" evidence="13">
    <location>
        <begin position="1549"/>
        <end position="1567"/>
    </location>
</feature>
<evidence type="ECO:0000256" key="13">
    <source>
        <dbReference type="SAM" id="Phobius"/>
    </source>
</evidence>
<comment type="similarity">
    <text evidence="3">Belongs to the STK11IP family.</text>
</comment>
<dbReference type="InterPro" id="IPR036390">
    <property type="entry name" value="WH_DNA-bd_sf"/>
</dbReference>
<evidence type="ECO:0000256" key="8">
    <source>
        <dbReference type="ARBA" id="ARBA00022737"/>
    </source>
</evidence>
<evidence type="ECO:0000256" key="1">
    <source>
        <dbReference type="ARBA" id="ARBA00004370"/>
    </source>
</evidence>
<evidence type="ECO:0000256" key="11">
    <source>
        <dbReference type="RuleBase" id="RU000688"/>
    </source>
</evidence>
<keyword evidence="17" id="KW-1185">Reference proteome</keyword>
<comment type="caution">
    <text evidence="16">The sequence shown here is derived from an EMBL/GenBank/DDBJ whole genome shotgun (WGS) entry which is preliminary data.</text>
</comment>
<evidence type="ECO:0000259" key="15">
    <source>
        <dbReference type="PROSITE" id="PS50262"/>
    </source>
</evidence>
<dbReference type="Gene3D" id="3.80.10.10">
    <property type="entry name" value="Ribonuclease Inhibitor"/>
    <property type="match status" value="2"/>
</dbReference>
<comment type="subcellular location">
    <subcellularLocation>
        <location evidence="2">Cytoplasm</location>
    </subcellularLocation>
    <subcellularLocation>
        <location evidence="1">Membrane</location>
    </subcellularLocation>
</comment>
<dbReference type="SUPFAM" id="SSF81321">
    <property type="entry name" value="Family A G protein-coupled receptor-like"/>
    <property type="match status" value="1"/>
</dbReference>
<evidence type="ECO:0000256" key="3">
    <source>
        <dbReference type="ARBA" id="ARBA00008771"/>
    </source>
</evidence>
<feature type="compositionally biased region" description="Acidic residues" evidence="12">
    <location>
        <begin position="372"/>
        <end position="384"/>
    </location>
</feature>
<evidence type="ECO:0000256" key="12">
    <source>
        <dbReference type="SAM" id="MobiDB-lite"/>
    </source>
</evidence>
<dbReference type="Pfam" id="PF25357">
    <property type="entry name" value="PH_S11IP"/>
    <property type="match status" value="1"/>
</dbReference>
<evidence type="ECO:0000313" key="16">
    <source>
        <dbReference type="EMBL" id="CAH3126810.1"/>
    </source>
</evidence>
<dbReference type="InterPro" id="IPR017452">
    <property type="entry name" value="GPCR_Rhodpsn_7TM"/>
</dbReference>
<feature type="transmembrane region" description="Helical" evidence="13">
    <location>
        <begin position="1647"/>
        <end position="1666"/>
    </location>
</feature>
<keyword evidence="11" id="KW-0807">Transducer</keyword>
<dbReference type="GO" id="GO:0005737">
    <property type="term" value="C:cytoplasm"/>
    <property type="evidence" value="ECO:0007669"/>
    <property type="project" value="UniProtKB-SubCell"/>
</dbReference>
<dbReference type="Proteomes" id="UP001159428">
    <property type="component" value="Unassembled WGS sequence"/>
</dbReference>
<dbReference type="PROSITE" id="PS50186">
    <property type="entry name" value="DEP"/>
    <property type="match status" value="1"/>
</dbReference>
<feature type="compositionally biased region" description="Polar residues" evidence="12">
    <location>
        <begin position="832"/>
        <end position="865"/>
    </location>
</feature>
<feature type="compositionally biased region" description="Low complexity" evidence="12">
    <location>
        <begin position="1001"/>
        <end position="1028"/>
    </location>
</feature>
<feature type="compositionally biased region" description="Basic and acidic residues" evidence="12">
    <location>
        <begin position="794"/>
        <end position="808"/>
    </location>
</feature>
<evidence type="ECO:0000256" key="7">
    <source>
        <dbReference type="ARBA" id="ARBA00022692"/>
    </source>
</evidence>
<feature type="compositionally biased region" description="Polar residues" evidence="12">
    <location>
        <begin position="943"/>
        <end position="952"/>
    </location>
</feature>
<dbReference type="EMBL" id="CALNXJ010000022">
    <property type="protein sequence ID" value="CAH3126810.1"/>
    <property type="molecule type" value="Genomic_DNA"/>
</dbReference>
<dbReference type="InterPro" id="IPR057292">
    <property type="entry name" value="PH_S11IP"/>
</dbReference>
<dbReference type="InterPro" id="IPR031782">
    <property type="entry name" value="LIP1_N"/>
</dbReference>
<feature type="transmembrane region" description="Helical" evidence="13">
    <location>
        <begin position="1493"/>
        <end position="1515"/>
    </location>
</feature>
<comment type="similarity">
    <text evidence="11">Belongs to the G-protein coupled receptor 1 family.</text>
</comment>
<dbReference type="Gene3D" id="1.20.1070.10">
    <property type="entry name" value="Rhodopsin 7-helix transmembrane proteins"/>
    <property type="match status" value="1"/>
</dbReference>
<dbReference type="Pfam" id="PF00001">
    <property type="entry name" value="7tm_1"/>
    <property type="match status" value="1"/>
</dbReference>
<dbReference type="InterPro" id="IPR001611">
    <property type="entry name" value="Leu-rich_rpt"/>
</dbReference>
<accession>A0AAU9WV88</accession>
<name>A0AAU9WV88_9CNID</name>
<keyword evidence="7 11" id="KW-0812">Transmembrane</keyword>
<evidence type="ECO:0000256" key="10">
    <source>
        <dbReference type="ARBA" id="ARBA00023136"/>
    </source>
</evidence>
<dbReference type="InterPro" id="IPR000276">
    <property type="entry name" value="GPCR_Rhodpsn"/>
</dbReference>
<dbReference type="GO" id="GO:0016020">
    <property type="term" value="C:membrane"/>
    <property type="evidence" value="ECO:0007669"/>
    <property type="project" value="UniProtKB-SubCell"/>
</dbReference>
<feature type="compositionally biased region" description="Polar residues" evidence="12">
    <location>
        <begin position="416"/>
        <end position="431"/>
    </location>
</feature>
<evidence type="ECO:0000256" key="4">
    <source>
        <dbReference type="ARBA" id="ARBA00020683"/>
    </source>
</evidence>
<dbReference type="InterPro" id="IPR057676">
    <property type="entry name" value="PH_S11IP_C"/>
</dbReference>
<dbReference type="Gene3D" id="1.10.10.10">
    <property type="entry name" value="Winged helix-like DNA-binding domain superfamily/Winged helix DNA-binding domain"/>
    <property type="match status" value="1"/>
</dbReference>
<keyword evidence="5" id="KW-0963">Cytoplasm</keyword>
<proteinExistence type="inferred from homology"/>
<dbReference type="InterPro" id="IPR036388">
    <property type="entry name" value="WH-like_DNA-bd_sf"/>
</dbReference>
<dbReference type="PROSITE" id="PS50262">
    <property type="entry name" value="G_PROTEIN_RECEP_F1_2"/>
    <property type="match status" value="1"/>
</dbReference>
<feature type="region of interest" description="Disordered" evidence="12">
    <location>
        <begin position="916"/>
        <end position="1030"/>
    </location>
</feature>
<feature type="compositionally biased region" description="Polar residues" evidence="12">
    <location>
        <begin position="773"/>
        <end position="793"/>
    </location>
</feature>
<evidence type="ECO:0000256" key="6">
    <source>
        <dbReference type="ARBA" id="ARBA00022614"/>
    </source>
</evidence>
<feature type="transmembrane region" description="Helical" evidence="13">
    <location>
        <begin position="1606"/>
        <end position="1626"/>
    </location>
</feature>
<dbReference type="GO" id="GO:0035556">
    <property type="term" value="P:intracellular signal transduction"/>
    <property type="evidence" value="ECO:0007669"/>
    <property type="project" value="InterPro"/>
</dbReference>
<feature type="transmembrane region" description="Helical" evidence="13">
    <location>
        <begin position="1461"/>
        <end position="1481"/>
    </location>
</feature>
<feature type="transmembrane region" description="Helical" evidence="13">
    <location>
        <begin position="1521"/>
        <end position="1537"/>
    </location>
</feature>
<feature type="region of interest" description="Disordered" evidence="12">
    <location>
        <begin position="369"/>
        <end position="431"/>
    </location>
</feature>
<dbReference type="InterPro" id="IPR000591">
    <property type="entry name" value="DEP_dom"/>
</dbReference>
<dbReference type="CDD" id="cd00637">
    <property type="entry name" value="7tm_classA_rhodopsin-like"/>
    <property type="match status" value="1"/>
</dbReference>
<keyword evidence="10 13" id="KW-0472">Membrane</keyword>
<feature type="region of interest" description="Disordered" evidence="12">
    <location>
        <begin position="758"/>
        <end position="808"/>
    </location>
</feature>
<keyword evidence="11" id="KW-0675">Receptor</keyword>